<sequence length="40" mass="4843">MHQALNNHLKVHILKNILKNHGYQKDQMVHFLILNDNYVF</sequence>
<dbReference type="EMBL" id="AY380826">
    <property type="protein sequence ID" value="AAU11037.1"/>
    <property type="molecule type" value="Genomic_DNA"/>
</dbReference>
<dbReference type="Proteomes" id="UP000106699">
    <property type="component" value="Segment"/>
</dbReference>
<organism evidence="1 2">
    <name type="scientific">lymphocystis disease virus-China</name>
    <dbReference type="NCBI Taxonomy" id="256729"/>
    <lineage>
        <taxon>Viruses</taxon>
        <taxon>Varidnaviria</taxon>
        <taxon>Bamfordvirae</taxon>
        <taxon>Nucleocytoviricota</taxon>
        <taxon>Megaviricetes</taxon>
        <taxon>Pimascovirales</taxon>
        <taxon>Pimascovirales incertae sedis</taxon>
        <taxon>Iridoviridae</taxon>
        <taxon>Alphairidovirinae</taxon>
        <taxon>Lymphocystivirus</taxon>
        <taxon>Lymphocystivirus paralichthys1</taxon>
        <taxon>Lymphocystis disease virus 2</taxon>
    </lineage>
</organism>
<evidence type="ECO:0000313" key="2">
    <source>
        <dbReference type="Proteomes" id="UP000106699"/>
    </source>
</evidence>
<reference evidence="1 2" key="1">
    <citation type="journal article" date="2004" name="J. Virol.">
        <title>Complete genome sequence of lymphocystis disease virus isolated from China.</title>
        <authorList>
            <person name="Zhang Q.Y."/>
            <person name="Xiao F."/>
            <person name="Xie J."/>
            <person name="Li Z.Q."/>
            <person name="Gui J.F."/>
        </authorList>
    </citation>
    <scope>NUCLEOTIDE SEQUENCE [LARGE SCALE GENOMIC DNA]</scope>
</reference>
<keyword evidence="2" id="KW-1185">Reference proteome</keyword>
<dbReference type="GeneID" id="2979168"/>
<accession>Q677S0</accession>
<dbReference type="KEGG" id="vg:2979168"/>
<protein>
    <submittedName>
        <fullName evidence="1">Uncharacterized protein</fullName>
    </submittedName>
</protein>
<proteinExistence type="predicted"/>
<evidence type="ECO:0000313" key="1">
    <source>
        <dbReference type="EMBL" id="AAU11037.1"/>
    </source>
</evidence>
<name>Q677S0_9VIRU</name>
<dbReference type="RefSeq" id="YP_073698.1">
    <property type="nucleotide sequence ID" value="NC_005902.1"/>
</dbReference>